<evidence type="ECO:0000313" key="2">
    <source>
        <dbReference type="EMBL" id="TPV31829.1"/>
    </source>
</evidence>
<dbReference type="GO" id="GO:0044550">
    <property type="term" value="P:secondary metabolite biosynthetic process"/>
    <property type="evidence" value="ECO:0007669"/>
    <property type="project" value="TreeGrafter"/>
</dbReference>
<reference evidence="2 3" key="1">
    <citation type="submission" date="2019-06" db="EMBL/GenBank/DDBJ databases">
        <title>Flavobacteriaceae Paucihalobacterium erythroidium CWB-1, complete genome.</title>
        <authorList>
            <person name="Wu S."/>
        </authorList>
    </citation>
    <scope>NUCLEOTIDE SEQUENCE [LARGE SCALE GENOMIC DNA]</scope>
    <source>
        <strain evidence="2 3">CWB-1</strain>
    </source>
</reference>
<dbReference type="GO" id="GO:0043041">
    <property type="term" value="P:amino acid activation for nonribosomal peptide biosynthetic process"/>
    <property type="evidence" value="ECO:0007669"/>
    <property type="project" value="TreeGrafter"/>
</dbReference>
<dbReference type="NCBIfam" id="TIGR01733">
    <property type="entry name" value="AA-adenyl-dom"/>
    <property type="match status" value="1"/>
</dbReference>
<comment type="caution">
    <text evidence="2">The sequence shown here is derived from an EMBL/GenBank/DDBJ whole genome shotgun (WGS) entry which is preliminary data.</text>
</comment>
<dbReference type="InterPro" id="IPR045851">
    <property type="entry name" value="AMP-bd_C_sf"/>
</dbReference>
<feature type="domain" description="AMP-dependent synthetase/ligase" evidence="1">
    <location>
        <begin position="9"/>
        <end position="363"/>
    </location>
</feature>
<dbReference type="InterPro" id="IPR000873">
    <property type="entry name" value="AMP-dep_synth/lig_dom"/>
</dbReference>
<evidence type="ECO:0000313" key="3">
    <source>
        <dbReference type="Proteomes" id="UP000317332"/>
    </source>
</evidence>
<dbReference type="Proteomes" id="UP000317332">
    <property type="component" value="Unassembled WGS sequence"/>
</dbReference>
<dbReference type="CDD" id="cd05930">
    <property type="entry name" value="A_NRPS"/>
    <property type="match status" value="1"/>
</dbReference>
<dbReference type="SUPFAM" id="SSF56801">
    <property type="entry name" value="Acetyl-CoA synthetase-like"/>
    <property type="match status" value="1"/>
</dbReference>
<sequence length="502" mass="56986">MHINLISYFENTVDLFPDKTAIGDGESRLSFSELKQSAQQLAGFISKQSESINLPIAVFLPKGNDAVVAFIAILYSGNCYAPLDVKNPENRIQSVINVLQPVAVITNNAYFNKLSACNLNVQIINIDTIDWLQSETNSFNYIHCIDTDPAYIIHTSGSTGVPKGVAISHRSIFNYINWAIDTFDITDKEIIGNQAPFIFDNSTLDLYLMMFTGAELQIVPEQLFMFPAKLLEFLELNHINFVFWVPSVLINIANLKLLESVKIRSLRKVLFAGEVMSTKHLNYWINNLDKDVLFANLYGPTEITVDCTYYIIDRTFKDNDVLPIGKPCKNTDIIILNDQNEICSQNEFGELCVRGTSLALGYWNNFEKTDAVFVQNPLNNFYPEKIYRTGDIVFTDASGEIIYVGRKDRQIKHLGYRIELGEIEHAILSTFDSINACVVYDHKAKELVLFYESTTEISVKDFRIKLTSVLSKYMIPTKYIKTEQLPLTMSGKIDRVLLEKTI</sequence>
<dbReference type="GO" id="GO:0031177">
    <property type="term" value="F:phosphopantetheine binding"/>
    <property type="evidence" value="ECO:0007669"/>
    <property type="project" value="TreeGrafter"/>
</dbReference>
<dbReference type="InterPro" id="IPR020845">
    <property type="entry name" value="AMP-binding_CS"/>
</dbReference>
<dbReference type="PANTHER" id="PTHR45527:SF1">
    <property type="entry name" value="FATTY ACID SYNTHASE"/>
    <property type="match status" value="1"/>
</dbReference>
<proteinExistence type="predicted"/>
<name>A0A506PE19_9FLAO</name>
<organism evidence="2 3">
    <name type="scientific">Paucihalobacter ruber</name>
    <dbReference type="NCBI Taxonomy" id="2567861"/>
    <lineage>
        <taxon>Bacteria</taxon>
        <taxon>Pseudomonadati</taxon>
        <taxon>Bacteroidota</taxon>
        <taxon>Flavobacteriia</taxon>
        <taxon>Flavobacteriales</taxon>
        <taxon>Flavobacteriaceae</taxon>
        <taxon>Paucihalobacter</taxon>
    </lineage>
</organism>
<dbReference type="PROSITE" id="PS00455">
    <property type="entry name" value="AMP_BINDING"/>
    <property type="match status" value="1"/>
</dbReference>
<dbReference type="InterPro" id="IPR042099">
    <property type="entry name" value="ANL_N_sf"/>
</dbReference>
<dbReference type="Gene3D" id="3.30.300.30">
    <property type="match status" value="1"/>
</dbReference>
<evidence type="ECO:0000259" key="1">
    <source>
        <dbReference type="Pfam" id="PF00501"/>
    </source>
</evidence>
<dbReference type="Gene3D" id="3.40.50.12780">
    <property type="entry name" value="N-terminal domain of ligase-like"/>
    <property type="match status" value="1"/>
</dbReference>
<dbReference type="EMBL" id="VHIQ01000007">
    <property type="protein sequence ID" value="TPV31829.1"/>
    <property type="molecule type" value="Genomic_DNA"/>
</dbReference>
<accession>A0A506PE19</accession>
<protein>
    <submittedName>
        <fullName evidence="2">Amino acid adenylation domain-containing protein</fullName>
    </submittedName>
</protein>
<dbReference type="GO" id="GO:0005737">
    <property type="term" value="C:cytoplasm"/>
    <property type="evidence" value="ECO:0007669"/>
    <property type="project" value="TreeGrafter"/>
</dbReference>
<dbReference type="RefSeq" id="WP_140991068.1">
    <property type="nucleotide sequence ID" value="NZ_VHIQ01000007.1"/>
</dbReference>
<dbReference type="Pfam" id="PF00501">
    <property type="entry name" value="AMP-binding"/>
    <property type="match status" value="1"/>
</dbReference>
<dbReference type="OrthoDB" id="9778690at2"/>
<keyword evidence="3" id="KW-1185">Reference proteome</keyword>
<gene>
    <name evidence="2" type="ORF">FJ651_13480</name>
</gene>
<dbReference type="AlphaFoldDB" id="A0A506PE19"/>
<dbReference type="InterPro" id="IPR010071">
    <property type="entry name" value="AA_adenyl_dom"/>
</dbReference>
<dbReference type="PANTHER" id="PTHR45527">
    <property type="entry name" value="NONRIBOSOMAL PEPTIDE SYNTHETASE"/>
    <property type="match status" value="1"/>
</dbReference>